<dbReference type="Gene3D" id="3.40.1410.10">
    <property type="entry name" value="Chorismate lyase-like"/>
    <property type="match status" value="1"/>
</dbReference>
<feature type="domain" description="HTH gntR-type" evidence="4">
    <location>
        <begin position="5"/>
        <end position="73"/>
    </location>
</feature>
<evidence type="ECO:0000313" key="8">
    <source>
        <dbReference type="Proteomes" id="UP000182045"/>
    </source>
</evidence>
<dbReference type="Pfam" id="PF00392">
    <property type="entry name" value="GntR"/>
    <property type="match status" value="1"/>
</dbReference>
<evidence type="ECO:0000256" key="1">
    <source>
        <dbReference type="ARBA" id="ARBA00023015"/>
    </source>
</evidence>
<dbReference type="InterPro" id="IPR028978">
    <property type="entry name" value="Chorismate_lyase_/UTRA_dom_sf"/>
</dbReference>
<sequence length="245" mass="26846">MEKPEPLWLAIHDTLRDEIARGQWRAGSRLPTEADLAQRFGVNRHTVRRALAALAEAGLVQARRGAGVFVRAAERLPYRIGPRTRFHQNLLDTGRAPSRRILHTALARATEVEADALSLRPDAPLHVVEGISLADDQPVSLFRSAFCATRFPELGRHLASGDSITRALRALGVPDYTRKSTRISGYAADVLQARHLEIAPGDMLLLSEAINIDPDGRPLEYGRTFFVAARVDLVLDGPETGAIVA</sequence>
<evidence type="ECO:0000256" key="3">
    <source>
        <dbReference type="ARBA" id="ARBA00023163"/>
    </source>
</evidence>
<dbReference type="PANTHER" id="PTHR44846:SF1">
    <property type="entry name" value="MANNOSYL-D-GLYCERATE TRANSPORT_METABOLISM SYSTEM REPRESSOR MNGR-RELATED"/>
    <property type="match status" value="1"/>
</dbReference>
<dbReference type="InterPro" id="IPR012702">
    <property type="entry name" value="CP_lyase_PhnF"/>
</dbReference>
<keyword evidence="3" id="KW-0804">Transcription</keyword>
<dbReference type="GO" id="GO:0003677">
    <property type="term" value="F:DNA binding"/>
    <property type="evidence" value="ECO:0007669"/>
    <property type="project" value="UniProtKB-KW"/>
</dbReference>
<dbReference type="Proteomes" id="UP000182045">
    <property type="component" value="Unassembled WGS sequence"/>
</dbReference>
<keyword evidence="1" id="KW-0805">Transcription regulation</keyword>
<dbReference type="InterPro" id="IPR000524">
    <property type="entry name" value="Tscrpt_reg_HTH_GntR"/>
</dbReference>
<dbReference type="SMART" id="SM00866">
    <property type="entry name" value="UTRA"/>
    <property type="match status" value="1"/>
</dbReference>
<evidence type="ECO:0000313" key="5">
    <source>
        <dbReference type="EMBL" id="CUX79565.1"/>
    </source>
</evidence>
<comment type="caution">
    <text evidence="6">The sequence shown here is derived from an EMBL/GenBank/DDBJ whole genome shotgun (WGS) entry which is preliminary data.</text>
</comment>
<dbReference type="GO" id="GO:0045892">
    <property type="term" value="P:negative regulation of DNA-templated transcription"/>
    <property type="evidence" value="ECO:0007669"/>
    <property type="project" value="TreeGrafter"/>
</dbReference>
<dbReference type="Proteomes" id="UP000050413">
    <property type="component" value="Unassembled WGS sequence"/>
</dbReference>
<gene>
    <name evidence="6" type="primary">phnF</name>
    <name evidence="5" type="ORF">Ga0058931_0248</name>
    <name evidence="6" type="ORF">HLUCCA05_08300</name>
</gene>
<keyword evidence="8" id="KW-1185">Reference proteome</keyword>
<reference evidence="6 7" key="1">
    <citation type="submission" date="2015-09" db="EMBL/GenBank/DDBJ databases">
        <title>Identification and resolution of microdiversity through metagenomic sequencing of parallel consortia.</title>
        <authorList>
            <person name="Nelson W.C."/>
            <person name="Romine M.F."/>
            <person name="Lindemann S.R."/>
        </authorList>
    </citation>
    <scope>NUCLEOTIDE SEQUENCE [LARGE SCALE GENOMIC DNA]</scope>
    <source>
        <strain evidence="6">HL-91</strain>
    </source>
</reference>
<evidence type="ECO:0000313" key="7">
    <source>
        <dbReference type="Proteomes" id="UP000050413"/>
    </source>
</evidence>
<dbReference type="SUPFAM" id="SSF46785">
    <property type="entry name" value="Winged helix' DNA-binding domain"/>
    <property type="match status" value="1"/>
</dbReference>
<dbReference type="Pfam" id="PF07702">
    <property type="entry name" value="UTRA"/>
    <property type="match status" value="1"/>
</dbReference>
<dbReference type="PROSITE" id="PS50949">
    <property type="entry name" value="HTH_GNTR"/>
    <property type="match status" value="1"/>
</dbReference>
<dbReference type="Gene3D" id="1.10.10.10">
    <property type="entry name" value="Winged helix-like DNA-binding domain superfamily/Winged helix DNA-binding domain"/>
    <property type="match status" value="1"/>
</dbReference>
<organism evidence="6 7">
    <name type="scientific">Roseibaca calidilacus</name>
    <dbReference type="NCBI Taxonomy" id="1666912"/>
    <lineage>
        <taxon>Bacteria</taxon>
        <taxon>Pseudomonadati</taxon>
        <taxon>Pseudomonadota</taxon>
        <taxon>Alphaproteobacteria</taxon>
        <taxon>Rhodobacterales</taxon>
        <taxon>Paracoccaceae</taxon>
        <taxon>Roseinatronobacter</taxon>
    </lineage>
</organism>
<dbReference type="SUPFAM" id="SSF64288">
    <property type="entry name" value="Chorismate lyase-like"/>
    <property type="match status" value="1"/>
</dbReference>
<dbReference type="InterPro" id="IPR036390">
    <property type="entry name" value="WH_DNA-bd_sf"/>
</dbReference>
<dbReference type="CDD" id="cd07377">
    <property type="entry name" value="WHTH_GntR"/>
    <property type="match status" value="1"/>
</dbReference>
<dbReference type="PANTHER" id="PTHR44846">
    <property type="entry name" value="MANNOSYL-D-GLYCERATE TRANSPORT/METABOLISM SYSTEM REPRESSOR MNGR-RELATED"/>
    <property type="match status" value="1"/>
</dbReference>
<dbReference type="PRINTS" id="PR00035">
    <property type="entry name" value="HTHGNTR"/>
</dbReference>
<dbReference type="InterPro" id="IPR011663">
    <property type="entry name" value="UTRA"/>
</dbReference>
<reference evidence="5 8" key="2">
    <citation type="submission" date="2016-01" db="EMBL/GenBank/DDBJ databases">
        <authorList>
            <person name="Varghese N."/>
        </authorList>
    </citation>
    <scope>NUCLEOTIDE SEQUENCE [LARGE SCALE GENOMIC DNA]</scope>
    <source>
        <strain evidence="5 8">HL-91</strain>
    </source>
</reference>
<proteinExistence type="predicted"/>
<evidence type="ECO:0000256" key="2">
    <source>
        <dbReference type="ARBA" id="ARBA00023125"/>
    </source>
</evidence>
<dbReference type="GO" id="GO:0003700">
    <property type="term" value="F:DNA-binding transcription factor activity"/>
    <property type="evidence" value="ECO:0007669"/>
    <property type="project" value="InterPro"/>
</dbReference>
<name>A0A0P7WX25_9RHOB</name>
<dbReference type="InterPro" id="IPR050679">
    <property type="entry name" value="Bact_HTH_transcr_reg"/>
</dbReference>
<evidence type="ECO:0000313" key="6">
    <source>
        <dbReference type="EMBL" id="KPP92271.1"/>
    </source>
</evidence>
<accession>A0A0P7WX25</accession>
<dbReference type="EMBL" id="LJSG01000012">
    <property type="protein sequence ID" value="KPP92271.1"/>
    <property type="molecule type" value="Genomic_DNA"/>
</dbReference>
<protein>
    <submittedName>
        <fullName evidence="5">GntR family transcriptional regulator, phosphonate transport system regulatory protein</fullName>
    </submittedName>
    <submittedName>
        <fullName evidence="6">Phosphonate transport system transcriptional regulator PhnF</fullName>
    </submittedName>
</protein>
<evidence type="ECO:0000259" key="4">
    <source>
        <dbReference type="PROSITE" id="PS50949"/>
    </source>
</evidence>
<dbReference type="PATRIC" id="fig|1666912.4.peg.799"/>
<dbReference type="EMBL" id="FBYC01000001">
    <property type="protein sequence ID" value="CUX79565.1"/>
    <property type="molecule type" value="Genomic_DNA"/>
</dbReference>
<dbReference type="OrthoDB" id="9800645at2"/>
<dbReference type="NCBIfam" id="TIGR02325">
    <property type="entry name" value="C_P_lyase_phnF"/>
    <property type="match status" value="1"/>
</dbReference>
<dbReference type="RefSeq" id="WP_072244350.1">
    <property type="nucleotide sequence ID" value="NZ_FBYC01000001.1"/>
</dbReference>
<dbReference type="InterPro" id="IPR036388">
    <property type="entry name" value="WH-like_DNA-bd_sf"/>
</dbReference>
<keyword evidence="2" id="KW-0238">DNA-binding</keyword>
<dbReference type="STRING" id="1666912.Ga0058931_0248"/>
<dbReference type="AlphaFoldDB" id="A0A0P7WX25"/>
<dbReference type="SMART" id="SM00345">
    <property type="entry name" value="HTH_GNTR"/>
    <property type="match status" value="1"/>
</dbReference>